<comment type="caution">
    <text evidence="5">The sequence shown here is derived from an EMBL/GenBank/DDBJ whole genome shotgun (WGS) entry which is preliminary data.</text>
</comment>
<dbReference type="InterPro" id="IPR001005">
    <property type="entry name" value="SANT/Myb"/>
</dbReference>
<dbReference type="PANTHER" id="PTHR43952">
    <property type="entry name" value="MYB FAMILY TRANSCRIPTION FACTOR-RELATED"/>
    <property type="match status" value="1"/>
</dbReference>
<proteinExistence type="predicted"/>
<dbReference type="Pfam" id="PF00249">
    <property type="entry name" value="Myb_DNA-binding"/>
    <property type="match status" value="1"/>
</dbReference>
<dbReference type="InterPro" id="IPR017884">
    <property type="entry name" value="SANT_dom"/>
</dbReference>
<evidence type="ECO:0000256" key="1">
    <source>
        <dbReference type="ARBA" id="ARBA00023015"/>
    </source>
</evidence>
<dbReference type="PANTHER" id="PTHR43952:SF75">
    <property type="entry name" value="PROTEIN RADIALIS-LIKE 6"/>
    <property type="match status" value="1"/>
</dbReference>
<dbReference type="GO" id="GO:0003700">
    <property type="term" value="F:DNA-binding transcription factor activity"/>
    <property type="evidence" value="ECO:0007669"/>
    <property type="project" value="InterPro"/>
</dbReference>
<accession>A0A8J5WPI3</accession>
<gene>
    <name evidence="5" type="ORF">GUJ93_ZPchr0012g20187</name>
</gene>
<evidence type="ECO:0000313" key="6">
    <source>
        <dbReference type="Proteomes" id="UP000729402"/>
    </source>
</evidence>
<keyword evidence="2" id="KW-0804">Transcription</keyword>
<keyword evidence="3" id="KW-0539">Nucleus</keyword>
<feature type="domain" description="SANT" evidence="4">
    <location>
        <begin position="82"/>
        <end position="132"/>
    </location>
</feature>
<keyword evidence="1" id="KW-0805">Transcription regulation</keyword>
<organism evidence="5 6">
    <name type="scientific">Zizania palustris</name>
    <name type="common">Northern wild rice</name>
    <dbReference type="NCBI Taxonomy" id="103762"/>
    <lineage>
        <taxon>Eukaryota</taxon>
        <taxon>Viridiplantae</taxon>
        <taxon>Streptophyta</taxon>
        <taxon>Embryophyta</taxon>
        <taxon>Tracheophyta</taxon>
        <taxon>Spermatophyta</taxon>
        <taxon>Magnoliopsida</taxon>
        <taxon>Liliopsida</taxon>
        <taxon>Poales</taxon>
        <taxon>Poaceae</taxon>
        <taxon>BOP clade</taxon>
        <taxon>Oryzoideae</taxon>
        <taxon>Oryzeae</taxon>
        <taxon>Zizaniinae</taxon>
        <taxon>Zizania</taxon>
    </lineage>
</organism>
<name>A0A8J5WPI3_ZIZPA</name>
<sequence length="132" mass="15368">MWLVRYNKSDQFYSLNLTYTTNGRRDLLALAFSRRASCIVPLPSGLRRPLPPPASAIRLRRRAGRRCRFPYFAGQPYWLRGAGVEAWTAEENKVFEKALAQIDRDTLNWWELVAAMLPRKTVLDVVNHYKDL</sequence>
<evidence type="ECO:0000259" key="4">
    <source>
        <dbReference type="PROSITE" id="PS51293"/>
    </source>
</evidence>
<dbReference type="EMBL" id="JAAALK010000080">
    <property type="protein sequence ID" value="KAG8094970.1"/>
    <property type="molecule type" value="Genomic_DNA"/>
</dbReference>
<dbReference type="PROSITE" id="PS51293">
    <property type="entry name" value="SANT"/>
    <property type="match status" value="1"/>
</dbReference>
<dbReference type="Proteomes" id="UP000729402">
    <property type="component" value="Unassembled WGS sequence"/>
</dbReference>
<protein>
    <recommendedName>
        <fullName evidence="4">SANT domain-containing protein</fullName>
    </recommendedName>
</protein>
<evidence type="ECO:0000256" key="3">
    <source>
        <dbReference type="ARBA" id="ARBA00023242"/>
    </source>
</evidence>
<reference evidence="5" key="2">
    <citation type="submission" date="2021-02" db="EMBL/GenBank/DDBJ databases">
        <authorList>
            <person name="Kimball J.A."/>
            <person name="Haas M.W."/>
            <person name="Macchietto M."/>
            <person name="Kono T."/>
            <person name="Duquette J."/>
            <person name="Shao M."/>
        </authorList>
    </citation>
    <scope>NUCLEOTIDE SEQUENCE</scope>
    <source>
        <tissue evidence="5">Fresh leaf tissue</tissue>
    </source>
</reference>
<keyword evidence="6" id="KW-1185">Reference proteome</keyword>
<evidence type="ECO:0000256" key="2">
    <source>
        <dbReference type="ARBA" id="ARBA00023163"/>
    </source>
</evidence>
<dbReference type="CDD" id="cd00167">
    <property type="entry name" value="SANT"/>
    <property type="match status" value="1"/>
</dbReference>
<dbReference type="AlphaFoldDB" id="A0A8J5WPI3"/>
<dbReference type="InterPro" id="IPR044636">
    <property type="entry name" value="RADIALIS-like"/>
</dbReference>
<dbReference type="OrthoDB" id="118550at2759"/>
<reference evidence="5" key="1">
    <citation type="journal article" date="2021" name="bioRxiv">
        <title>Whole Genome Assembly and Annotation of Northern Wild Rice, Zizania palustris L., Supports a Whole Genome Duplication in the Zizania Genus.</title>
        <authorList>
            <person name="Haas M."/>
            <person name="Kono T."/>
            <person name="Macchietto M."/>
            <person name="Millas R."/>
            <person name="McGilp L."/>
            <person name="Shao M."/>
            <person name="Duquette J."/>
            <person name="Hirsch C.N."/>
            <person name="Kimball J."/>
        </authorList>
    </citation>
    <scope>NUCLEOTIDE SEQUENCE</scope>
    <source>
        <tissue evidence="5">Fresh leaf tissue</tissue>
    </source>
</reference>
<evidence type="ECO:0000313" key="5">
    <source>
        <dbReference type="EMBL" id="KAG8094970.1"/>
    </source>
</evidence>